<comment type="cofactor">
    <cofactor evidence="1 7">
        <name>heme</name>
        <dbReference type="ChEBI" id="CHEBI:30413"/>
    </cofactor>
</comment>
<dbReference type="PROSITE" id="PS00086">
    <property type="entry name" value="CYTOCHROME_P450"/>
    <property type="match status" value="1"/>
</dbReference>
<dbReference type="GO" id="GO:0006629">
    <property type="term" value="P:lipid metabolic process"/>
    <property type="evidence" value="ECO:0007669"/>
    <property type="project" value="UniProtKB-ARBA"/>
</dbReference>
<evidence type="ECO:0000256" key="4">
    <source>
        <dbReference type="ARBA" id="ARBA00022723"/>
    </source>
</evidence>
<dbReference type="GO" id="GO:0016020">
    <property type="term" value="C:membrane"/>
    <property type="evidence" value="ECO:0007669"/>
    <property type="project" value="UniProtKB-SubCell"/>
</dbReference>
<evidence type="ECO:0000256" key="6">
    <source>
        <dbReference type="ARBA" id="ARBA00023004"/>
    </source>
</evidence>
<keyword evidence="10" id="KW-1185">Reference proteome</keyword>
<dbReference type="SUPFAM" id="SSF48264">
    <property type="entry name" value="Cytochrome P450"/>
    <property type="match status" value="1"/>
</dbReference>
<name>S8C259_9LAMI</name>
<dbReference type="InterPro" id="IPR001128">
    <property type="entry name" value="Cyt_P450"/>
</dbReference>
<evidence type="ECO:0000256" key="2">
    <source>
        <dbReference type="ARBA" id="ARBA00004167"/>
    </source>
</evidence>
<evidence type="ECO:0008006" key="11">
    <source>
        <dbReference type="Google" id="ProtNLM"/>
    </source>
</evidence>
<dbReference type="OrthoDB" id="1470350at2759"/>
<reference evidence="9 10" key="1">
    <citation type="journal article" date="2013" name="BMC Genomics">
        <title>The miniature genome of a carnivorous plant Genlisea aurea contains a low number of genes and short non-coding sequences.</title>
        <authorList>
            <person name="Leushkin E.V."/>
            <person name="Sutormin R.A."/>
            <person name="Nabieva E.R."/>
            <person name="Penin A.A."/>
            <person name="Kondrashov A.S."/>
            <person name="Logacheva M.D."/>
        </authorList>
    </citation>
    <scope>NUCLEOTIDE SEQUENCE [LARGE SCALE GENOMIC DNA]</scope>
</reference>
<dbReference type="PANTHER" id="PTHR24296">
    <property type="entry name" value="CYTOCHROME P450"/>
    <property type="match status" value="1"/>
</dbReference>
<comment type="caution">
    <text evidence="9">The sequence shown here is derived from an EMBL/GenBank/DDBJ whole genome shotgun (WGS) entry which is preliminary data.</text>
</comment>
<evidence type="ECO:0000256" key="8">
    <source>
        <dbReference type="RuleBase" id="RU000461"/>
    </source>
</evidence>
<dbReference type="PRINTS" id="PR00463">
    <property type="entry name" value="EP450I"/>
</dbReference>
<gene>
    <name evidence="9" type="ORF">M569_14012</name>
</gene>
<dbReference type="EMBL" id="AUSU01007299">
    <property type="protein sequence ID" value="EPS60789.1"/>
    <property type="molecule type" value="Genomic_DNA"/>
</dbReference>
<keyword evidence="4 7" id="KW-0479">Metal-binding</keyword>
<keyword evidence="5 8" id="KW-0560">Oxidoreductase</keyword>
<comment type="subcellular location">
    <subcellularLocation>
        <location evidence="2">Membrane</location>
        <topology evidence="2">Single-pass membrane protein</topology>
    </subcellularLocation>
</comment>
<evidence type="ECO:0000256" key="1">
    <source>
        <dbReference type="ARBA" id="ARBA00001971"/>
    </source>
</evidence>
<proteinExistence type="inferred from homology"/>
<feature type="non-terminal residue" evidence="9">
    <location>
        <position position="1"/>
    </location>
</feature>
<organism evidence="9 10">
    <name type="scientific">Genlisea aurea</name>
    <dbReference type="NCBI Taxonomy" id="192259"/>
    <lineage>
        <taxon>Eukaryota</taxon>
        <taxon>Viridiplantae</taxon>
        <taxon>Streptophyta</taxon>
        <taxon>Embryophyta</taxon>
        <taxon>Tracheophyta</taxon>
        <taxon>Spermatophyta</taxon>
        <taxon>Magnoliopsida</taxon>
        <taxon>eudicotyledons</taxon>
        <taxon>Gunneridae</taxon>
        <taxon>Pentapetalae</taxon>
        <taxon>asterids</taxon>
        <taxon>lamiids</taxon>
        <taxon>Lamiales</taxon>
        <taxon>Lentibulariaceae</taxon>
        <taxon>Genlisea</taxon>
    </lineage>
</organism>
<dbReference type="InterPro" id="IPR002401">
    <property type="entry name" value="Cyt_P450_E_grp-I"/>
</dbReference>
<feature type="binding site" description="axial binding residue" evidence="7">
    <location>
        <position position="437"/>
    </location>
    <ligand>
        <name>heme</name>
        <dbReference type="ChEBI" id="CHEBI:30413"/>
    </ligand>
    <ligandPart>
        <name>Fe</name>
        <dbReference type="ChEBI" id="CHEBI:18248"/>
    </ligandPart>
</feature>
<dbReference type="Gene3D" id="1.10.630.10">
    <property type="entry name" value="Cytochrome P450"/>
    <property type="match status" value="1"/>
</dbReference>
<keyword evidence="7 8" id="KW-0349">Heme</keyword>
<dbReference type="Proteomes" id="UP000015453">
    <property type="component" value="Unassembled WGS sequence"/>
</dbReference>
<keyword evidence="8" id="KW-0503">Monooxygenase</keyword>
<comment type="similarity">
    <text evidence="3 8">Belongs to the cytochrome P450 family.</text>
</comment>
<dbReference type="PRINTS" id="PR00385">
    <property type="entry name" value="P450"/>
</dbReference>
<dbReference type="GO" id="GO:0005506">
    <property type="term" value="F:iron ion binding"/>
    <property type="evidence" value="ECO:0007669"/>
    <property type="project" value="InterPro"/>
</dbReference>
<dbReference type="CDD" id="cd11064">
    <property type="entry name" value="CYP86A"/>
    <property type="match status" value="1"/>
</dbReference>
<dbReference type="Pfam" id="PF00067">
    <property type="entry name" value="p450"/>
    <property type="match status" value="1"/>
</dbReference>
<feature type="non-terminal residue" evidence="9">
    <location>
        <position position="489"/>
    </location>
</feature>
<accession>S8C259</accession>
<dbReference type="GO" id="GO:0016705">
    <property type="term" value="F:oxidoreductase activity, acting on paired donors, with incorporation or reduction of molecular oxygen"/>
    <property type="evidence" value="ECO:0007669"/>
    <property type="project" value="InterPro"/>
</dbReference>
<evidence type="ECO:0000256" key="3">
    <source>
        <dbReference type="ARBA" id="ARBA00010617"/>
    </source>
</evidence>
<dbReference type="GO" id="GO:0020037">
    <property type="term" value="F:heme binding"/>
    <property type="evidence" value="ECO:0007669"/>
    <property type="project" value="InterPro"/>
</dbReference>
<evidence type="ECO:0000256" key="7">
    <source>
        <dbReference type="PIRSR" id="PIRSR602401-1"/>
    </source>
</evidence>
<protein>
    <recommendedName>
        <fullName evidence="11">Cytochrome P450</fullName>
    </recommendedName>
</protein>
<dbReference type="GO" id="GO:0004497">
    <property type="term" value="F:monooxygenase activity"/>
    <property type="evidence" value="ECO:0007669"/>
    <property type="project" value="UniProtKB-KW"/>
</dbReference>
<sequence length="489" mass="55233">LFIAFVILRKWKSSGKFATAVPTNWPVVGMWPAALRNCHRVHDFITEVLSECGGTFEFKGPWLCNMDMLFTCDPANIHHVFSRNFANYPKGPEFMKIFDVLGNGIFNADFELWKFHRKTTMGFMGSLEFSGLIEGIVWRKVEKGLFPVLDLFAETGDSVDLQDVFQRFTFDGICKVVLDFDPESLSVGFPEIQCEKAFNDVIDALLYRHVLPEFLWKAMKNLGIGKEKRLTAAKEVFDSFIYPKLGGGDRDCTMLRTFTAAVDENDAVLGPLEGSSAKFLRDTALSLMFAGRDTTSTCLTWLFWLLTQNPSAEGKILGEIEEKLNLRPGDRWRGFTVEESRRLSYLHGALSESLRLFPPVALEHKAPADGDTLPTGNRIEKNTKIIFSFYSMGRMESIWGKDCLKFKPERWISDVTGGVVHAPSYYFPAFNVGPRTCLGKDMAFIQMKMVAAAIVFHYQVEIVDGAVALPRDSIILQTKNGLRVRLSKR</sequence>
<keyword evidence="6 7" id="KW-0408">Iron</keyword>
<evidence type="ECO:0000313" key="9">
    <source>
        <dbReference type="EMBL" id="EPS60789.1"/>
    </source>
</evidence>
<evidence type="ECO:0000256" key="5">
    <source>
        <dbReference type="ARBA" id="ARBA00023002"/>
    </source>
</evidence>
<dbReference type="AlphaFoldDB" id="S8C259"/>
<dbReference type="InterPro" id="IPR017972">
    <property type="entry name" value="Cyt_P450_CS"/>
</dbReference>
<dbReference type="InterPro" id="IPR036396">
    <property type="entry name" value="Cyt_P450_sf"/>
</dbReference>
<evidence type="ECO:0000313" key="10">
    <source>
        <dbReference type="Proteomes" id="UP000015453"/>
    </source>
</evidence>